<feature type="compositionally biased region" description="Basic and acidic residues" evidence="1">
    <location>
        <begin position="48"/>
        <end position="57"/>
    </location>
</feature>
<dbReference type="Proteomes" id="UP000707138">
    <property type="component" value="Unassembled WGS sequence"/>
</dbReference>
<evidence type="ECO:0000256" key="1">
    <source>
        <dbReference type="SAM" id="MobiDB-lite"/>
    </source>
</evidence>
<dbReference type="SUPFAM" id="SSF52540">
    <property type="entry name" value="P-loop containing nucleoside triphosphate hydrolases"/>
    <property type="match status" value="1"/>
</dbReference>
<dbReference type="Pfam" id="PF01695">
    <property type="entry name" value="IstB_IS21"/>
    <property type="match status" value="1"/>
</dbReference>
<gene>
    <name evidence="3" type="ORF">H6A01_00785</name>
</gene>
<accession>A0ABS2GCI3</accession>
<feature type="region of interest" description="Disordered" evidence="1">
    <location>
        <begin position="17"/>
        <end position="57"/>
    </location>
</feature>
<evidence type="ECO:0000259" key="2">
    <source>
        <dbReference type="Pfam" id="PF01695"/>
    </source>
</evidence>
<dbReference type="EMBL" id="JACJLA010000001">
    <property type="protein sequence ID" value="MBM6911861.1"/>
    <property type="molecule type" value="Genomic_DNA"/>
</dbReference>
<keyword evidence="4" id="KW-1185">Reference proteome</keyword>
<keyword evidence="3" id="KW-0067">ATP-binding</keyword>
<evidence type="ECO:0000313" key="4">
    <source>
        <dbReference type="Proteomes" id="UP000707138"/>
    </source>
</evidence>
<dbReference type="Gene3D" id="3.40.50.300">
    <property type="entry name" value="P-loop containing nucleotide triphosphate hydrolases"/>
    <property type="match status" value="1"/>
</dbReference>
<protein>
    <submittedName>
        <fullName evidence="3">ATP-binding protein</fullName>
    </submittedName>
</protein>
<comment type="caution">
    <text evidence="3">The sequence shown here is derived from an EMBL/GenBank/DDBJ whole genome shotgun (WGS) entry which is preliminary data.</text>
</comment>
<dbReference type="RefSeq" id="WP_205087179.1">
    <property type="nucleotide sequence ID" value="NZ_JACJLA010000001.1"/>
</dbReference>
<reference evidence="3 4" key="1">
    <citation type="journal article" date="2021" name="Sci. Rep.">
        <title>The distribution of antibiotic resistance genes in chicken gut microbiota commensals.</title>
        <authorList>
            <person name="Juricova H."/>
            <person name="Matiasovicova J."/>
            <person name="Kubasova T."/>
            <person name="Cejkova D."/>
            <person name="Rychlik I."/>
        </authorList>
    </citation>
    <scope>NUCLEOTIDE SEQUENCE [LARGE SCALE GENOMIC DNA]</scope>
    <source>
        <strain evidence="3 4">An537</strain>
    </source>
</reference>
<evidence type="ECO:0000313" key="3">
    <source>
        <dbReference type="EMBL" id="MBM6911861.1"/>
    </source>
</evidence>
<dbReference type="InterPro" id="IPR027417">
    <property type="entry name" value="P-loop_NTPase"/>
</dbReference>
<dbReference type="InterPro" id="IPR002611">
    <property type="entry name" value="IstB_ATP-bd"/>
</dbReference>
<name>A0ABS2GCI3_9FIRM</name>
<keyword evidence="3" id="KW-0547">Nucleotide-binding</keyword>
<dbReference type="PANTHER" id="PTHR30050">
    <property type="entry name" value="CHROMOSOMAL REPLICATION INITIATOR PROTEIN DNAA"/>
    <property type="match status" value="1"/>
</dbReference>
<proteinExistence type="predicted"/>
<dbReference type="PANTHER" id="PTHR30050:SF4">
    <property type="entry name" value="ATP-BINDING PROTEIN RV3427C IN INSERTION SEQUENCE-RELATED"/>
    <property type="match status" value="1"/>
</dbReference>
<dbReference type="GO" id="GO:0005524">
    <property type="term" value="F:ATP binding"/>
    <property type="evidence" value="ECO:0007669"/>
    <property type="project" value="UniProtKB-KW"/>
</dbReference>
<sequence>MSSEDVGLIPVGKIVSKIKNKGSNKPSEDDKNKFNRPIPTKPVFRSITKKEDDQRRAEEEMVRNTGIPKRYQAITMAEIERRGIPVTVERQAELIKRYIAILDEAIKEGNGLYLRGEAGTMKTTFAIAIMREAMKKNYSCFFISAVSLMDKLFSLPDAERRVFETKIATTDILVVDDLGQEHEKSWIQTKIRALFNERYNNMKTTIITTNLGSQVRELYVESMIDRLQSVNWIIDFKGKSVREKVSQKRSL</sequence>
<feature type="domain" description="IstB-like ATP-binding" evidence="2">
    <location>
        <begin position="106"/>
        <end position="247"/>
    </location>
</feature>
<organism evidence="3 4">
    <name type="scientific">Veillonella magna</name>
    <dbReference type="NCBI Taxonomy" id="464322"/>
    <lineage>
        <taxon>Bacteria</taxon>
        <taxon>Bacillati</taxon>
        <taxon>Bacillota</taxon>
        <taxon>Negativicutes</taxon>
        <taxon>Veillonellales</taxon>
        <taxon>Veillonellaceae</taxon>
        <taxon>Veillonella</taxon>
    </lineage>
</organism>